<proteinExistence type="predicted"/>
<organism evidence="2 3">
    <name type="scientific">Tilletia indica</name>
    <dbReference type="NCBI Taxonomy" id="43049"/>
    <lineage>
        <taxon>Eukaryota</taxon>
        <taxon>Fungi</taxon>
        <taxon>Dikarya</taxon>
        <taxon>Basidiomycota</taxon>
        <taxon>Ustilaginomycotina</taxon>
        <taxon>Exobasidiomycetes</taxon>
        <taxon>Tilletiales</taxon>
        <taxon>Tilletiaceae</taxon>
        <taxon>Tilletia</taxon>
    </lineage>
</organism>
<feature type="region of interest" description="Disordered" evidence="1">
    <location>
        <begin position="1"/>
        <end position="20"/>
    </location>
</feature>
<protein>
    <submittedName>
        <fullName evidence="2">Uncharacterized protein</fullName>
    </submittedName>
</protein>
<dbReference type="Proteomes" id="UP000077521">
    <property type="component" value="Unassembled WGS sequence"/>
</dbReference>
<gene>
    <name evidence="2" type="ORF">A4X13_0g3055</name>
</gene>
<evidence type="ECO:0000313" key="2">
    <source>
        <dbReference type="EMBL" id="KAE8255406.1"/>
    </source>
</evidence>
<evidence type="ECO:0000256" key="1">
    <source>
        <dbReference type="SAM" id="MobiDB-lite"/>
    </source>
</evidence>
<reference evidence="2" key="2">
    <citation type="journal article" date="2019" name="IMA Fungus">
        <title>Genome sequencing and comparison of five Tilletia species to identify candidate genes for the detection of regulated species infecting wheat.</title>
        <authorList>
            <person name="Nguyen H.D.T."/>
            <person name="Sultana T."/>
            <person name="Kesanakurti P."/>
            <person name="Hambleton S."/>
        </authorList>
    </citation>
    <scope>NUCLEOTIDE SEQUENCE</scope>
    <source>
        <strain evidence="2">DAOMC 236416</strain>
    </source>
</reference>
<keyword evidence="3" id="KW-1185">Reference proteome</keyword>
<dbReference type="EMBL" id="LWDF02000160">
    <property type="protein sequence ID" value="KAE8255406.1"/>
    <property type="molecule type" value="Genomic_DNA"/>
</dbReference>
<sequence>MEAEATTIGRQLEKTSTPPDFDPAMIRDITGERSMGYSFTSDAHNKTIPDRLGTVLGRLAPDIFIRDDGWTFTHGGGGRKWRLDEGRAIAVMRKEQRFLRSLFTVIFFDAGPSNRGTELATRVDHHQEHGGAD</sequence>
<reference evidence="2" key="1">
    <citation type="submission" date="2016-04" db="EMBL/GenBank/DDBJ databases">
        <authorList>
            <person name="Nguyen H.D."/>
            <person name="Samba Siva P."/>
            <person name="Cullis J."/>
            <person name="Levesque C.A."/>
            <person name="Hambleton S."/>
        </authorList>
    </citation>
    <scope>NUCLEOTIDE SEQUENCE</scope>
    <source>
        <strain evidence="2">DAOMC 236416</strain>
    </source>
</reference>
<accession>A0A8T8T413</accession>
<dbReference type="AlphaFoldDB" id="A0A8T8T413"/>
<name>A0A8T8T413_9BASI</name>
<evidence type="ECO:0000313" key="3">
    <source>
        <dbReference type="Proteomes" id="UP000077521"/>
    </source>
</evidence>
<comment type="caution">
    <text evidence="2">The sequence shown here is derived from an EMBL/GenBank/DDBJ whole genome shotgun (WGS) entry which is preliminary data.</text>
</comment>